<proteinExistence type="predicted"/>
<name>A0ABS4SSC2_9PROT</name>
<evidence type="ECO:0000313" key="1">
    <source>
        <dbReference type="EMBL" id="MBP2295461.1"/>
    </source>
</evidence>
<gene>
    <name evidence="1" type="ORF">J2851_005271</name>
</gene>
<organism evidence="1 2">
    <name type="scientific">Azospirillum rugosum</name>
    <dbReference type="NCBI Taxonomy" id="416170"/>
    <lineage>
        <taxon>Bacteria</taxon>
        <taxon>Pseudomonadati</taxon>
        <taxon>Pseudomonadota</taxon>
        <taxon>Alphaproteobacteria</taxon>
        <taxon>Rhodospirillales</taxon>
        <taxon>Azospirillaceae</taxon>
        <taxon>Azospirillum</taxon>
    </lineage>
</organism>
<comment type="caution">
    <text evidence="1">The sequence shown here is derived from an EMBL/GenBank/DDBJ whole genome shotgun (WGS) entry which is preliminary data.</text>
</comment>
<dbReference type="EMBL" id="JAGINP010000022">
    <property type="protein sequence ID" value="MBP2295461.1"/>
    <property type="molecule type" value="Genomic_DNA"/>
</dbReference>
<protein>
    <submittedName>
        <fullName evidence="1">Uncharacterized protein</fullName>
    </submittedName>
</protein>
<reference evidence="1 2" key="1">
    <citation type="submission" date="2021-03" db="EMBL/GenBank/DDBJ databases">
        <title>Genomic Encyclopedia of Type Strains, Phase III (KMG-III): the genomes of soil and plant-associated and newly described type strains.</title>
        <authorList>
            <person name="Whitman W."/>
        </authorList>
    </citation>
    <scope>NUCLEOTIDE SEQUENCE [LARGE SCALE GENOMIC DNA]</scope>
    <source>
        <strain evidence="1 2">IMMIB AFH-6</strain>
    </source>
</reference>
<evidence type="ECO:0000313" key="2">
    <source>
        <dbReference type="Proteomes" id="UP000781958"/>
    </source>
</evidence>
<dbReference type="Proteomes" id="UP000781958">
    <property type="component" value="Unassembled WGS sequence"/>
</dbReference>
<accession>A0ABS4SSC2</accession>
<keyword evidence="2" id="KW-1185">Reference proteome</keyword>
<sequence>MLRIITSINVLVGILALAAAVLAPPLLDLLMAGAARAGAEKQVLLIADAERRMFGNRERFVIFSSLPQSTADAANQLGVTIAQGDFVFDAYSDPRNALVIRAFTAPAALNRGTLPPMLFRYTIREAGGTGSGEWVRLSDKAHGLLGLPDTLAALF</sequence>
<dbReference type="RefSeq" id="WP_209769972.1">
    <property type="nucleotide sequence ID" value="NZ_JAGINP010000022.1"/>
</dbReference>